<name>A0A553HYH3_9PEZI</name>
<feature type="chain" id="PRO_5021834219" evidence="1">
    <location>
        <begin position="17"/>
        <end position="100"/>
    </location>
</feature>
<proteinExistence type="predicted"/>
<keyword evidence="1" id="KW-0732">Signal</keyword>
<dbReference type="Proteomes" id="UP000319160">
    <property type="component" value="Unassembled WGS sequence"/>
</dbReference>
<evidence type="ECO:0000256" key="1">
    <source>
        <dbReference type="SAM" id="SignalP"/>
    </source>
</evidence>
<keyword evidence="3" id="KW-1185">Reference proteome</keyword>
<reference evidence="3" key="1">
    <citation type="submission" date="2019-06" db="EMBL/GenBank/DDBJ databases">
        <title>Draft genome sequence of the griseofulvin-producing fungus Xylaria cubensis strain G536.</title>
        <authorList>
            <person name="Mead M.E."/>
            <person name="Raja H.A."/>
            <person name="Steenwyk J.L."/>
            <person name="Knowles S.L."/>
            <person name="Oberlies N.H."/>
            <person name="Rokas A."/>
        </authorList>
    </citation>
    <scope>NUCLEOTIDE SEQUENCE [LARGE SCALE GENOMIC DNA]</scope>
    <source>
        <strain evidence="3">G536</strain>
    </source>
</reference>
<sequence>MIFILICTVAFTAASGLSSWITKPPGETLLIRSPTCGYVALDQNLEPPEQLGALSFLDPCFANQAVQAEIYAEQCYLFNTVGLLDCAGFVQDRLAAATIT</sequence>
<protein>
    <submittedName>
        <fullName evidence="2">Uncharacterized protein</fullName>
    </submittedName>
</protein>
<accession>A0A553HYH3</accession>
<evidence type="ECO:0000313" key="3">
    <source>
        <dbReference type="Proteomes" id="UP000319160"/>
    </source>
</evidence>
<dbReference type="EMBL" id="VFLP01000032">
    <property type="protein sequence ID" value="TRX92973.1"/>
    <property type="molecule type" value="Genomic_DNA"/>
</dbReference>
<feature type="signal peptide" evidence="1">
    <location>
        <begin position="1"/>
        <end position="16"/>
    </location>
</feature>
<organism evidence="2 3">
    <name type="scientific">Xylaria flabelliformis</name>
    <dbReference type="NCBI Taxonomy" id="2512241"/>
    <lineage>
        <taxon>Eukaryota</taxon>
        <taxon>Fungi</taxon>
        <taxon>Dikarya</taxon>
        <taxon>Ascomycota</taxon>
        <taxon>Pezizomycotina</taxon>
        <taxon>Sordariomycetes</taxon>
        <taxon>Xylariomycetidae</taxon>
        <taxon>Xylariales</taxon>
        <taxon>Xylariaceae</taxon>
        <taxon>Xylaria</taxon>
    </lineage>
</organism>
<comment type="caution">
    <text evidence="2">The sequence shown here is derived from an EMBL/GenBank/DDBJ whole genome shotgun (WGS) entry which is preliminary data.</text>
</comment>
<evidence type="ECO:0000313" key="2">
    <source>
        <dbReference type="EMBL" id="TRX92973.1"/>
    </source>
</evidence>
<dbReference type="AlphaFoldDB" id="A0A553HYH3"/>
<gene>
    <name evidence="2" type="ORF">FHL15_006111</name>
</gene>